<organism evidence="1 2">
    <name type="scientific">Romanomermis culicivorax</name>
    <name type="common">Nematode worm</name>
    <dbReference type="NCBI Taxonomy" id="13658"/>
    <lineage>
        <taxon>Eukaryota</taxon>
        <taxon>Metazoa</taxon>
        <taxon>Ecdysozoa</taxon>
        <taxon>Nematoda</taxon>
        <taxon>Enoplea</taxon>
        <taxon>Dorylaimia</taxon>
        <taxon>Mermithida</taxon>
        <taxon>Mermithoidea</taxon>
        <taxon>Mermithidae</taxon>
        <taxon>Romanomermis</taxon>
    </lineage>
</organism>
<dbReference type="Proteomes" id="UP000887565">
    <property type="component" value="Unplaced"/>
</dbReference>
<protein>
    <submittedName>
        <fullName evidence="2">Uncharacterized protein</fullName>
    </submittedName>
</protein>
<reference evidence="2" key="1">
    <citation type="submission" date="2022-11" db="UniProtKB">
        <authorList>
            <consortium name="WormBaseParasite"/>
        </authorList>
    </citation>
    <scope>IDENTIFICATION</scope>
</reference>
<sequence length="59" mass="6645">MKSRRKPGNLDVNFDACDWLRRPSMVDELDLVGKKLLTLFGRLEGTADGLMATKTSNVY</sequence>
<evidence type="ECO:0000313" key="1">
    <source>
        <dbReference type="Proteomes" id="UP000887565"/>
    </source>
</evidence>
<keyword evidence="1" id="KW-1185">Reference proteome</keyword>
<name>A0A915KR91_ROMCU</name>
<dbReference type="AlphaFoldDB" id="A0A915KR91"/>
<proteinExistence type="predicted"/>
<evidence type="ECO:0000313" key="2">
    <source>
        <dbReference type="WBParaSite" id="nRc.2.0.1.t41408-RA"/>
    </source>
</evidence>
<accession>A0A915KR91</accession>
<dbReference type="WBParaSite" id="nRc.2.0.1.t41408-RA">
    <property type="protein sequence ID" value="nRc.2.0.1.t41408-RA"/>
    <property type="gene ID" value="nRc.2.0.1.g41408"/>
</dbReference>